<evidence type="ECO:0000313" key="6">
    <source>
        <dbReference type="Proteomes" id="UP000694257"/>
    </source>
</evidence>
<evidence type="ECO:0000259" key="4">
    <source>
        <dbReference type="Pfam" id="PF13193"/>
    </source>
</evidence>
<feature type="domain" description="AMP-dependent synthetase/ligase" evidence="3">
    <location>
        <begin position="46"/>
        <end position="439"/>
    </location>
</feature>
<evidence type="ECO:0000259" key="3">
    <source>
        <dbReference type="Pfam" id="PF00501"/>
    </source>
</evidence>
<accession>A0ABX8RWL1</accession>
<protein>
    <submittedName>
        <fullName evidence="5">Acyl--CoA ligase</fullName>
    </submittedName>
</protein>
<dbReference type="PANTHER" id="PTHR43201">
    <property type="entry name" value="ACYL-COA SYNTHETASE"/>
    <property type="match status" value="1"/>
</dbReference>
<dbReference type="PANTHER" id="PTHR43201:SF5">
    <property type="entry name" value="MEDIUM-CHAIN ACYL-COA LIGASE ACSF2, MITOCHONDRIAL"/>
    <property type="match status" value="1"/>
</dbReference>
<keyword evidence="2 5" id="KW-0436">Ligase</keyword>
<sequence length="582" mass="62612">MPESPTPAGVSPSEERASVYVCHPAEKVREYLERGWWQPDTLTELFQRRVDAAPDAPAISDPANLAALTRAEPQTMSWRELDEYSGGLAAALYRNGIRQGDTVAILLPNSIALTATYFALWRLGAVATPMPASYRRHELSGIVTAAEATAIVTTGELSGRELAREALAVAGNEGTVFAFGPGVPDDAVPLDDSVSAADRERLRTYVRGLTVSVNDRVTICWTSGTEAAPKGIPRCHGDWVAMGWGVQDGLHITPESVLLNPFPMVNMAGFAASFLPWLLVGGHLVQHQPLDLPVFLAQIARHRVTHTSMPPALLTMLLHNEALRASVELSSLRRVGSGGAPLPPSVVRGWQEELGIEVLNFFGSNEGVCLLGAPIDFPDPVIRAQYLPRYGAPGVRWSTRLAESTRVKLVDVGTGVTVTEVGGTGELRLAGPAVFGGYLPGTATSEPFDEEGFLCSGDVFELCGVDGRYLRFVDRIKEIIIRGGMNIAPAEIEGLLADHPGVADVAVVGYPDPVLGEKCCAFVVPAPGQAVTLADLIEHLRAREVASFKLPERLEIVETLPRNPVGKLLRRELRATLRTDEI</sequence>
<keyword evidence="6" id="KW-1185">Reference proteome</keyword>
<dbReference type="InterPro" id="IPR000873">
    <property type="entry name" value="AMP-dep_synth/lig_dom"/>
</dbReference>
<dbReference type="GO" id="GO:0016874">
    <property type="term" value="F:ligase activity"/>
    <property type="evidence" value="ECO:0007669"/>
    <property type="project" value="UniProtKB-KW"/>
</dbReference>
<name>A0ABX8RWL1_NOCIO</name>
<gene>
    <name evidence="5" type="ORF">KV110_13375</name>
</gene>
<organism evidence="5 6">
    <name type="scientific">Nocardia iowensis</name>
    <dbReference type="NCBI Taxonomy" id="204891"/>
    <lineage>
        <taxon>Bacteria</taxon>
        <taxon>Bacillati</taxon>
        <taxon>Actinomycetota</taxon>
        <taxon>Actinomycetes</taxon>
        <taxon>Mycobacteriales</taxon>
        <taxon>Nocardiaceae</taxon>
        <taxon>Nocardia</taxon>
    </lineage>
</organism>
<evidence type="ECO:0000256" key="1">
    <source>
        <dbReference type="ARBA" id="ARBA00006432"/>
    </source>
</evidence>
<comment type="similarity">
    <text evidence="1">Belongs to the ATP-dependent AMP-binding enzyme family.</text>
</comment>
<dbReference type="EMBL" id="CP078145">
    <property type="protein sequence ID" value="QXN93958.1"/>
    <property type="molecule type" value="Genomic_DNA"/>
</dbReference>
<dbReference type="Pfam" id="PF00501">
    <property type="entry name" value="AMP-binding"/>
    <property type="match status" value="1"/>
</dbReference>
<reference evidence="5 6" key="1">
    <citation type="submission" date="2021-07" db="EMBL/GenBank/DDBJ databases">
        <title>Whole Genome Sequence of Nocardia Iowensis.</title>
        <authorList>
            <person name="Lamm A."/>
            <person name="Collins-Fairclough A.M."/>
            <person name="Bunk B."/>
            <person name="Sproer C."/>
        </authorList>
    </citation>
    <scope>NUCLEOTIDE SEQUENCE [LARGE SCALE GENOMIC DNA]</scope>
    <source>
        <strain evidence="5 6">NRRL 5646</strain>
    </source>
</reference>
<dbReference type="Proteomes" id="UP000694257">
    <property type="component" value="Chromosome"/>
</dbReference>
<proteinExistence type="inferred from homology"/>
<evidence type="ECO:0000313" key="5">
    <source>
        <dbReference type="EMBL" id="QXN93958.1"/>
    </source>
</evidence>
<dbReference type="Pfam" id="PF13193">
    <property type="entry name" value="AMP-binding_C"/>
    <property type="match status" value="1"/>
</dbReference>
<evidence type="ECO:0000256" key="2">
    <source>
        <dbReference type="ARBA" id="ARBA00022598"/>
    </source>
</evidence>
<dbReference type="InterPro" id="IPR025110">
    <property type="entry name" value="AMP-bd_C"/>
</dbReference>
<feature type="domain" description="AMP-binding enzyme C-terminal" evidence="4">
    <location>
        <begin position="491"/>
        <end position="567"/>
    </location>
</feature>